<dbReference type="Pfam" id="PF04479">
    <property type="entry name" value="RTA1"/>
    <property type="match status" value="1"/>
</dbReference>
<evidence type="ECO:0000256" key="3">
    <source>
        <dbReference type="ARBA" id="ARBA00022989"/>
    </source>
</evidence>
<evidence type="ECO:0000256" key="5">
    <source>
        <dbReference type="SAM" id="Phobius"/>
    </source>
</evidence>
<evidence type="ECO:0000313" key="7">
    <source>
        <dbReference type="Proteomes" id="UP000696573"/>
    </source>
</evidence>
<dbReference type="InterPro" id="IPR007568">
    <property type="entry name" value="RTA1"/>
</dbReference>
<accession>A0A9N9W3D2</accession>
<keyword evidence="3 5" id="KW-1133">Transmembrane helix</keyword>
<feature type="transmembrane region" description="Helical" evidence="5">
    <location>
        <begin position="282"/>
        <end position="301"/>
    </location>
</feature>
<organism evidence="6 7">
    <name type="scientific">Clonostachys rhizophaga</name>
    <dbReference type="NCBI Taxonomy" id="160324"/>
    <lineage>
        <taxon>Eukaryota</taxon>
        <taxon>Fungi</taxon>
        <taxon>Dikarya</taxon>
        <taxon>Ascomycota</taxon>
        <taxon>Pezizomycotina</taxon>
        <taxon>Sordariomycetes</taxon>
        <taxon>Hypocreomycetidae</taxon>
        <taxon>Hypocreales</taxon>
        <taxon>Bionectriaceae</taxon>
        <taxon>Clonostachys</taxon>
    </lineage>
</organism>
<dbReference type="EMBL" id="CABFNQ020000763">
    <property type="protein sequence ID" value="CAH0041204.1"/>
    <property type="molecule type" value="Genomic_DNA"/>
</dbReference>
<feature type="transmembrane region" description="Helical" evidence="5">
    <location>
        <begin position="161"/>
        <end position="182"/>
    </location>
</feature>
<feature type="transmembrane region" description="Helical" evidence="5">
    <location>
        <begin position="202"/>
        <end position="223"/>
    </location>
</feature>
<dbReference type="PANTHER" id="PTHR31465:SF7">
    <property type="entry name" value="SPHINGOID LONG-CHAIN BASE TRANSPORTER RSB1"/>
    <property type="match status" value="1"/>
</dbReference>
<feature type="transmembrane region" description="Helical" evidence="5">
    <location>
        <begin position="244"/>
        <end position="262"/>
    </location>
</feature>
<proteinExistence type="predicted"/>
<comment type="caution">
    <text evidence="6">The sequence shown here is derived from an EMBL/GenBank/DDBJ whole genome shotgun (WGS) entry which is preliminary data.</text>
</comment>
<evidence type="ECO:0000256" key="4">
    <source>
        <dbReference type="ARBA" id="ARBA00023136"/>
    </source>
</evidence>
<dbReference type="PANTHER" id="PTHR31465">
    <property type="entry name" value="PROTEIN RTA1-RELATED"/>
    <property type="match status" value="1"/>
</dbReference>
<name>A0A9N9W3D2_9HYPO</name>
<gene>
    <name evidence="6" type="ORF">CRHIZ90672A_00008977</name>
</gene>
<keyword evidence="7" id="KW-1185">Reference proteome</keyword>
<dbReference type="AlphaFoldDB" id="A0A9N9W3D2"/>
<feature type="transmembrane region" description="Helical" evidence="5">
    <location>
        <begin position="84"/>
        <end position="102"/>
    </location>
</feature>
<evidence type="ECO:0000256" key="2">
    <source>
        <dbReference type="ARBA" id="ARBA00022692"/>
    </source>
</evidence>
<sequence>MNAETVKQAGIPPEYLHQLSNGSYVHRGMFNTFGPNANCTLDLCSIEWSLFRYRPSLPANSVFLALFGLALLVHIYLGIRWRTWGFLTFMVLGCSMVMLGYGGRIMLWVNPWSFAGFMLQIILVGSGPVWFSAAIYVTLSRAFMSSIRFLSPEIARLPPKVFYWLFICSDFICLILQAIGGALSTTSKGVSQVGVDLARAGLIIQVVILIVFCGLFADHLIRFHMLRKSKPDELKTPFGIRQKVFFGGLASAVVLILARCAYRVEELSEGYSNSSKLADEGLFIGLEGVLIIVAVICLFFGHPGLGFGDLEDRTEHLELSSLEK</sequence>
<feature type="transmembrane region" description="Helical" evidence="5">
    <location>
        <begin position="114"/>
        <end position="140"/>
    </location>
</feature>
<comment type="subcellular location">
    <subcellularLocation>
        <location evidence="1">Membrane</location>
        <topology evidence="1">Multi-pass membrane protein</topology>
    </subcellularLocation>
</comment>
<evidence type="ECO:0000313" key="6">
    <source>
        <dbReference type="EMBL" id="CAH0041204.1"/>
    </source>
</evidence>
<dbReference type="Proteomes" id="UP000696573">
    <property type="component" value="Unassembled WGS sequence"/>
</dbReference>
<protein>
    <submittedName>
        <fullName evidence="6">Uncharacterized protein</fullName>
    </submittedName>
</protein>
<keyword evidence="4 5" id="KW-0472">Membrane</keyword>
<feature type="transmembrane region" description="Helical" evidence="5">
    <location>
        <begin position="57"/>
        <end position="77"/>
    </location>
</feature>
<evidence type="ECO:0000256" key="1">
    <source>
        <dbReference type="ARBA" id="ARBA00004141"/>
    </source>
</evidence>
<keyword evidence="2 5" id="KW-0812">Transmembrane</keyword>
<dbReference type="GO" id="GO:0005886">
    <property type="term" value="C:plasma membrane"/>
    <property type="evidence" value="ECO:0007669"/>
    <property type="project" value="TreeGrafter"/>
</dbReference>
<dbReference type="OrthoDB" id="4521223at2759"/>
<dbReference type="GO" id="GO:0000324">
    <property type="term" value="C:fungal-type vacuole"/>
    <property type="evidence" value="ECO:0007669"/>
    <property type="project" value="TreeGrafter"/>
</dbReference>
<reference evidence="6" key="1">
    <citation type="submission" date="2021-10" db="EMBL/GenBank/DDBJ databases">
        <authorList>
            <person name="Piombo E."/>
        </authorList>
    </citation>
    <scope>NUCLEOTIDE SEQUENCE</scope>
</reference>